<dbReference type="EMBL" id="CM032186">
    <property type="protein sequence ID" value="KAG7091030.1"/>
    <property type="molecule type" value="Genomic_DNA"/>
</dbReference>
<dbReference type="PROSITE" id="PS00455">
    <property type="entry name" value="AMP_BINDING"/>
    <property type="match status" value="1"/>
</dbReference>
<dbReference type="GeneID" id="66079167"/>
<dbReference type="KEGG" id="more:E1B28_010091"/>
<dbReference type="Gene3D" id="3.40.50.980">
    <property type="match status" value="2"/>
</dbReference>
<dbReference type="PANTHER" id="PTHR24096">
    <property type="entry name" value="LONG-CHAIN-FATTY-ACID--COA LIGASE"/>
    <property type="match status" value="1"/>
</dbReference>
<dbReference type="Proteomes" id="UP001049176">
    <property type="component" value="Chromosome 6"/>
</dbReference>
<evidence type="ECO:0000256" key="2">
    <source>
        <dbReference type="ARBA" id="ARBA00022598"/>
    </source>
</evidence>
<proteinExistence type="inferred from homology"/>
<name>A0A9P7RX36_9AGAR</name>
<organism evidence="4 5">
    <name type="scientific">Marasmius oreades</name>
    <name type="common">fairy-ring Marasmius</name>
    <dbReference type="NCBI Taxonomy" id="181124"/>
    <lineage>
        <taxon>Eukaryota</taxon>
        <taxon>Fungi</taxon>
        <taxon>Dikarya</taxon>
        <taxon>Basidiomycota</taxon>
        <taxon>Agaricomycotina</taxon>
        <taxon>Agaricomycetes</taxon>
        <taxon>Agaricomycetidae</taxon>
        <taxon>Agaricales</taxon>
        <taxon>Marasmiineae</taxon>
        <taxon>Marasmiaceae</taxon>
        <taxon>Marasmius</taxon>
    </lineage>
</organism>
<protein>
    <recommendedName>
        <fullName evidence="3">AMP-dependent synthetase/ligase domain-containing protein</fullName>
    </recommendedName>
</protein>
<comment type="caution">
    <text evidence="4">The sequence shown here is derived from an EMBL/GenBank/DDBJ whole genome shotgun (WGS) entry which is preliminary data.</text>
</comment>
<dbReference type="GO" id="GO:0016405">
    <property type="term" value="F:CoA-ligase activity"/>
    <property type="evidence" value="ECO:0007669"/>
    <property type="project" value="TreeGrafter"/>
</dbReference>
<reference evidence="4" key="1">
    <citation type="journal article" date="2021" name="Genome Biol. Evol.">
        <title>The assembled and annotated genome of the fairy-ring fungus Marasmius oreades.</title>
        <authorList>
            <person name="Hiltunen M."/>
            <person name="Ament-Velasquez S.L."/>
            <person name="Johannesson H."/>
        </authorList>
    </citation>
    <scope>NUCLEOTIDE SEQUENCE</scope>
    <source>
        <strain evidence="4">03SP1</strain>
    </source>
</reference>
<keyword evidence="2" id="KW-0436">Ligase</keyword>
<dbReference type="Pfam" id="PF00501">
    <property type="entry name" value="AMP-binding"/>
    <property type="match status" value="1"/>
</dbReference>
<dbReference type="InterPro" id="IPR000873">
    <property type="entry name" value="AMP-dep_synth/lig_dom"/>
</dbReference>
<dbReference type="OrthoDB" id="1898221at2759"/>
<feature type="domain" description="AMP-dependent synthetase/ligase" evidence="3">
    <location>
        <begin position="38"/>
        <end position="317"/>
    </location>
</feature>
<gene>
    <name evidence="4" type="ORF">E1B28_010091</name>
</gene>
<evidence type="ECO:0000256" key="1">
    <source>
        <dbReference type="ARBA" id="ARBA00006432"/>
    </source>
</evidence>
<dbReference type="InterPro" id="IPR020845">
    <property type="entry name" value="AMP-binding_CS"/>
</dbReference>
<dbReference type="AlphaFoldDB" id="A0A9P7RX36"/>
<evidence type="ECO:0000313" key="4">
    <source>
        <dbReference type="EMBL" id="KAG7091030.1"/>
    </source>
</evidence>
<sequence length="328" mass="35972">MSPRIYVSDVPSVSVISESIVTHLLASRPGQPSNFIGRYPDHFPAFVDADTGTTITRAQFKSLVFRFGHGLTTIGAKRGDTLLVFSPNSLAYPIVVCGAIAAGIRCTLANTAYTGRELAHQYHDSGAHLLITTADGLPVVRDMFKSLSISETEGDNRIIVLSDGLSWAEGSASPSRSEIKDLLTMEELLTRGSLSREERFDGELAKSETVFLCYSSGTTGKPKGVETTHRNVVSVINMVEPTFIETAPDKDRMLAILPFYHIFGLVKSLLFTFHIGVATVIQQRFEPVQFCANVEKYKITLALVVPPVLVLLARHEGECLPFQRYSSF</sequence>
<dbReference type="RefSeq" id="XP_043007500.1">
    <property type="nucleotide sequence ID" value="XM_043155039.1"/>
</dbReference>
<evidence type="ECO:0000259" key="3">
    <source>
        <dbReference type="Pfam" id="PF00501"/>
    </source>
</evidence>
<dbReference type="SUPFAM" id="SSF56801">
    <property type="entry name" value="Acetyl-CoA synthetase-like"/>
    <property type="match status" value="1"/>
</dbReference>
<accession>A0A9P7RX36</accession>
<evidence type="ECO:0000313" key="5">
    <source>
        <dbReference type="Proteomes" id="UP001049176"/>
    </source>
</evidence>
<keyword evidence="5" id="KW-1185">Reference proteome</keyword>
<comment type="similarity">
    <text evidence="1">Belongs to the ATP-dependent AMP-binding enzyme family.</text>
</comment>
<dbReference type="PANTHER" id="PTHR24096:SF149">
    <property type="entry name" value="AMP-BINDING DOMAIN-CONTAINING PROTEIN-RELATED"/>
    <property type="match status" value="1"/>
</dbReference>